<evidence type="ECO:0000256" key="2">
    <source>
        <dbReference type="ARBA" id="ARBA00022723"/>
    </source>
</evidence>
<name>A0A5C8K7S1_9BACT</name>
<reference evidence="6 7" key="1">
    <citation type="submission" date="2019-08" db="EMBL/GenBank/DDBJ databases">
        <authorList>
            <person name="Shi S."/>
        </authorList>
    </citation>
    <scope>NUCLEOTIDE SEQUENCE [LARGE SCALE GENOMIC DNA]</scope>
    <source>
        <strain evidence="6 7">GY10130</strain>
    </source>
</reference>
<keyword evidence="4" id="KW-0411">Iron-sulfur</keyword>
<dbReference type="OrthoDB" id="1201186at2"/>
<dbReference type="Gene3D" id="2.102.10.10">
    <property type="entry name" value="Rieske [2Fe-2S] iron-sulphur domain"/>
    <property type="match status" value="1"/>
</dbReference>
<evidence type="ECO:0000256" key="1">
    <source>
        <dbReference type="ARBA" id="ARBA00022714"/>
    </source>
</evidence>
<keyword evidence="1" id="KW-0001">2Fe-2S</keyword>
<dbReference type="Proteomes" id="UP000321926">
    <property type="component" value="Unassembled WGS sequence"/>
</dbReference>
<sequence>MLFSCRDENNHPNIPNVPVNEQLNVSSLQYPMLRQDGGYAYINAGYKGIIVVRQTSTIYHAFERACTYDPTADCARVEVDDSNLFMVDKCCGSQFSMYGNVNAGPAILGLKPYRTSLSGSVLYITN</sequence>
<dbReference type="AlphaFoldDB" id="A0A5C8K7S1"/>
<keyword evidence="2" id="KW-0479">Metal-binding</keyword>
<gene>
    <name evidence="6" type="ORF">FVR03_09410</name>
</gene>
<evidence type="ECO:0000256" key="3">
    <source>
        <dbReference type="ARBA" id="ARBA00023004"/>
    </source>
</evidence>
<dbReference type="EMBL" id="VRTY01000029">
    <property type="protein sequence ID" value="TXK47455.1"/>
    <property type="molecule type" value="Genomic_DNA"/>
</dbReference>
<feature type="domain" description="Rieske" evidence="5">
    <location>
        <begin position="29"/>
        <end position="124"/>
    </location>
</feature>
<evidence type="ECO:0000313" key="6">
    <source>
        <dbReference type="EMBL" id="TXK47455.1"/>
    </source>
</evidence>
<dbReference type="InterPro" id="IPR036922">
    <property type="entry name" value="Rieske_2Fe-2S_sf"/>
</dbReference>
<protein>
    <recommendedName>
        <fullName evidence="5">Rieske domain-containing protein</fullName>
    </recommendedName>
</protein>
<keyword evidence="3" id="KW-0408">Iron</keyword>
<keyword evidence="7" id="KW-1185">Reference proteome</keyword>
<dbReference type="PROSITE" id="PS51296">
    <property type="entry name" value="RIESKE"/>
    <property type="match status" value="1"/>
</dbReference>
<accession>A0A5C8K7S1</accession>
<dbReference type="InterPro" id="IPR017941">
    <property type="entry name" value="Rieske_2Fe-2S"/>
</dbReference>
<dbReference type="SUPFAM" id="SSF50022">
    <property type="entry name" value="ISP domain"/>
    <property type="match status" value="1"/>
</dbReference>
<dbReference type="GO" id="GO:0046872">
    <property type="term" value="F:metal ion binding"/>
    <property type="evidence" value="ECO:0007669"/>
    <property type="project" value="UniProtKB-KW"/>
</dbReference>
<organism evidence="6 7">
    <name type="scientific">Pontibacter qinzhouensis</name>
    <dbReference type="NCBI Taxonomy" id="2603253"/>
    <lineage>
        <taxon>Bacteria</taxon>
        <taxon>Pseudomonadati</taxon>
        <taxon>Bacteroidota</taxon>
        <taxon>Cytophagia</taxon>
        <taxon>Cytophagales</taxon>
        <taxon>Hymenobacteraceae</taxon>
        <taxon>Pontibacter</taxon>
    </lineage>
</organism>
<comment type="caution">
    <text evidence="6">The sequence shown here is derived from an EMBL/GenBank/DDBJ whole genome shotgun (WGS) entry which is preliminary data.</text>
</comment>
<evidence type="ECO:0000256" key="4">
    <source>
        <dbReference type="ARBA" id="ARBA00023014"/>
    </source>
</evidence>
<evidence type="ECO:0000313" key="7">
    <source>
        <dbReference type="Proteomes" id="UP000321926"/>
    </source>
</evidence>
<evidence type="ECO:0000259" key="5">
    <source>
        <dbReference type="PROSITE" id="PS51296"/>
    </source>
</evidence>
<dbReference type="GO" id="GO:0051537">
    <property type="term" value="F:2 iron, 2 sulfur cluster binding"/>
    <property type="evidence" value="ECO:0007669"/>
    <property type="project" value="UniProtKB-KW"/>
</dbReference>
<proteinExistence type="predicted"/>